<comment type="caution">
    <text evidence="2">The sequence shown here is derived from an EMBL/GenBank/DDBJ whole genome shotgun (WGS) entry which is preliminary data.</text>
</comment>
<dbReference type="Gene3D" id="1.10.10.1100">
    <property type="entry name" value="BFD-like [2Fe-2S]-binding domain"/>
    <property type="match status" value="1"/>
</dbReference>
<dbReference type="Proteomes" id="UP001596250">
    <property type="component" value="Unassembled WGS sequence"/>
</dbReference>
<dbReference type="InterPro" id="IPR041854">
    <property type="entry name" value="BFD-like_2Fe2S-bd_dom_sf"/>
</dbReference>
<keyword evidence="3" id="KW-1185">Reference proteome</keyword>
<proteinExistence type="predicted"/>
<dbReference type="EMBL" id="JBHSQV010000183">
    <property type="protein sequence ID" value="MFC5988599.1"/>
    <property type="molecule type" value="Genomic_DNA"/>
</dbReference>
<organism evidence="2 3">
    <name type="scientific">Marinicrinis lubricantis</name>
    <dbReference type="NCBI Taxonomy" id="2086470"/>
    <lineage>
        <taxon>Bacteria</taxon>
        <taxon>Bacillati</taxon>
        <taxon>Bacillota</taxon>
        <taxon>Bacilli</taxon>
        <taxon>Bacillales</taxon>
        <taxon>Paenibacillaceae</taxon>
    </lineage>
</organism>
<protein>
    <submittedName>
        <fullName evidence="2">(2Fe-2S)-binding protein</fullName>
    </submittedName>
</protein>
<name>A0ABW1IUF5_9BACL</name>
<dbReference type="NCBIfam" id="NF047645">
    <property type="entry name" value="CopZ_Nterm_CC"/>
    <property type="match status" value="1"/>
</dbReference>
<reference evidence="3" key="1">
    <citation type="journal article" date="2019" name="Int. J. Syst. Evol. Microbiol.">
        <title>The Global Catalogue of Microorganisms (GCM) 10K type strain sequencing project: providing services to taxonomists for standard genome sequencing and annotation.</title>
        <authorList>
            <consortium name="The Broad Institute Genomics Platform"/>
            <consortium name="The Broad Institute Genome Sequencing Center for Infectious Disease"/>
            <person name="Wu L."/>
            <person name="Ma J."/>
        </authorList>
    </citation>
    <scope>NUCLEOTIDE SEQUENCE [LARGE SCALE GENOMIC DNA]</scope>
    <source>
        <strain evidence="3">CCM 8749</strain>
    </source>
</reference>
<dbReference type="Gene3D" id="2.20.25.270">
    <property type="match status" value="1"/>
</dbReference>
<dbReference type="Pfam" id="PF18423">
    <property type="entry name" value="zf_CopZ"/>
    <property type="match status" value="1"/>
</dbReference>
<accession>A0ABW1IUF5</accession>
<evidence type="ECO:0000259" key="1">
    <source>
        <dbReference type="Pfam" id="PF18423"/>
    </source>
</evidence>
<evidence type="ECO:0000313" key="2">
    <source>
        <dbReference type="EMBL" id="MFC5988599.1"/>
    </source>
</evidence>
<feature type="domain" description="CopZ zinc binding" evidence="1">
    <location>
        <begin position="16"/>
        <end position="76"/>
    </location>
</feature>
<sequence length="155" mass="17463">MNECCQSSSLEKSNLNYCPICQQKGKNVPLITLKAMLIPKALDTIDSELIYTFCSNSSCEVVYFSNDQTYVSDDLKISVFQKNKALNVPVCYCFGWTRKRLTEATLKNQRPIEHIRMQVQAKRCGCEVNNPQGSCCLGNVTSFIRSINTDKNPTS</sequence>
<dbReference type="RefSeq" id="WP_379896078.1">
    <property type="nucleotide sequence ID" value="NZ_CBCSCT010000010.1"/>
</dbReference>
<gene>
    <name evidence="2" type="ORF">ACFPXP_19520</name>
</gene>
<evidence type="ECO:0000313" key="3">
    <source>
        <dbReference type="Proteomes" id="UP001596250"/>
    </source>
</evidence>
<dbReference type="InterPro" id="IPR040890">
    <property type="entry name" value="Znf_CopZ"/>
</dbReference>
<dbReference type="CDD" id="cd10141">
    <property type="entry name" value="CopZ-like_Fer2_BFD-like"/>
    <property type="match status" value="1"/>
</dbReference>